<organism evidence="6 7">
    <name type="scientific">Subtercola lobariae</name>
    <dbReference type="NCBI Taxonomy" id="1588641"/>
    <lineage>
        <taxon>Bacteria</taxon>
        <taxon>Bacillati</taxon>
        <taxon>Actinomycetota</taxon>
        <taxon>Actinomycetes</taxon>
        <taxon>Micrococcales</taxon>
        <taxon>Microbacteriaceae</taxon>
        <taxon>Subtercola</taxon>
    </lineage>
</organism>
<evidence type="ECO:0000259" key="5">
    <source>
        <dbReference type="PROSITE" id="PS50977"/>
    </source>
</evidence>
<keyword evidence="7" id="KW-1185">Reference proteome</keyword>
<feature type="DNA-binding region" description="H-T-H motif" evidence="4">
    <location>
        <begin position="17"/>
        <end position="36"/>
    </location>
</feature>
<dbReference type="Proteomes" id="UP000598775">
    <property type="component" value="Unassembled WGS sequence"/>
</dbReference>
<proteinExistence type="predicted"/>
<dbReference type="PROSITE" id="PS50977">
    <property type="entry name" value="HTH_TETR_2"/>
    <property type="match status" value="1"/>
</dbReference>
<dbReference type="GO" id="GO:0000976">
    <property type="term" value="F:transcription cis-regulatory region binding"/>
    <property type="evidence" value="ECO:0007669"/>
    <property type="project" value="TreeGrafter"/>
</dbReference>
<dbReference type="PANTHER" id="PTHR30055:SF234">
    <property type="entry name" value="HTH-TYPE TRANSCRIPTIONAL REGULATOR BETI"/>
    <property type="match status" value="1"/>
</dbReference>
<keyword evidence="2 4" id="KW-0238">DNA-binding</keyword>
<dbReference type="PANTHER" id="PTHR30055">
    <property type="entry name" value="HTH-TYPE TRANSCRIPTIONAL REGULATOR RUTR"/>
    <property type="match status" value="1"/>
</dbReference>
<dbReference type="InterPro" id="IPR036271">
    <property type="entry name" value="Tet_transcr_reg_TetR-rel_C_sf"/>
</dbReference>
<sequence length="170" mass="18033">MITAATEAFAAGEENVTLNAIAKQAGVGIGTLYRHFPSKEALVEAVYLDQVERLRSGAAEALANHQPAEAFREWMDLFIEWAATKHGMIETLQKALTAGTLQRSDMRAELTTVVSTFLSAGAEAGDLRSDVAAADVSATLAGILAVSGAPGDDEQTGRMFDLLLDGLRPR</sequence>
<feature type="domain" description="HTH tetR-type" evidence="5">
    <location>
        <begin position="1"/>
        <end position="54"/>
    </location>
</feature>
<dbReference type="InterPro" id="IPR009057">
    <property type="entry name" value="Homeodomain-like_sf"/>
</dbReference>
<dbReference type="Pfam" id="PF21597">
    <property type="entry name" value="TetR_C_43"/>
    <property type="match status" value="1"/>
</dbReference>
<keyword evidence="1" id="KW-0805">Transcription regulation</keyword>
<name>A0A917EXF8_9MICO</name>
<evidence type="ECO:0000256" key="3">
    <source>
        <dbReference type="ARBA" id="ARBA00023163"/>
    </source>
</evidence>
<comment type="caution">
    <text evidence="6">The sequence shown here is derived from an EMBL/GenBank/DDBJ whole genome shotgun (WGS) entry which is preliminary data.</text>
</comment>
<dbReference type="InterPro" id="IPR050109">
    <property type="entry name" value="HTH-type_TetR-like_transc_reg"/>
</dbReference>
<reference evidence="6 7" key="1">
    <citation type="journal article" date="2014" name="Int. J. Syst. Evol. Microbiol.">
        <title>Complete genome sequence of Corynebacterium casei LMG S-19264T (=DSM 44701T), isolated from a smear-ripened cheese.</title>
        <authorList>
            <consortium name="US DOE Joint Genome Institute (JGI-PGF)"/>
            <person name="Walter F."/>
            <person name="Albersmeier A."/>
            <person name="Kalinowski J."/>
            <person name="Ruckert C."/>
        </authorList>
    </citation>
    <scope>NUCLEOTIDE SEQUENCE [LARGE SCALE GENOMIC DNA]</scope>
    <source>
        <strain evidence="6 7">CGMCC 1.12976</strain>
    </source>
</reference>
<dbReference type="EMBL" id="BMGP01000002">
    <property type="protein sequence ID" value="GGF19477.1"/>
    <property type="molecule type" value="Genomic_DNA"/>
</dbReference>
<evidence type="ECO:0000256" key="1">
    <source>
        <dbReference type="ARBA" id="ARBA00023015"/>
    </source>
</evidence>
<dbReference type="SUPFAM" id="SSF46689">
    <property type="entry name" value="Homeodomain-like"/>
    <property type="match status" value="1"/>
</dbReference>
<evidence type="ECO:0000313" key="6">
    <source>
        <dbReference type="EMBL" id="GGF19477.1"/>
    </source>
</evidence>
<gene>
    <name evidence="6" type="ORF">GCM10011399_11370</name>
</gene>
<dbReference type="AlphaFoldDB" id="A0A917EXF8"/>
<dbReference type="SUPFAM" id="SSF48498">
    <property type="entry name" value="Tetracyclin repressor-like, C-terminal domain"/>
    <property type="match status" value="1"/>
</dbReference>
<protein>
    <submittedName>
        <fullName evidence="6">TetR family transcriptional regulator</fullName>
    </submittedName>
</protein>
<dbReference type="PRINTS" id="PR00455">
    <property type="entry name" value="HTHTETR"/>
</dbReference>
<evidence type="ECO:0000256" key="2">
    <source>
        <dbReference type="ARBA" id="ARBA00023125"/>
    </source>
</evidence>
<dbReference type="InterPro" id="IPR049445">
    <property type="entry name" value="TetR_SbtR-like_C"/>
</dbReference>
<keyword evidence="3" id="KW-0804">Transcription</keyword>
<evidence type="ECO:0000313" key="7">
    <source>
        <dbReference type="Proteomes" id="UP000598775"/>
    </source>
</evidence>
<dbReference type="Pfam" id="PF00440">
    <property type="entry name" value="TetR_N"/>
    <property type="match status" value="1"/>
</dbReference>
<dbReference type="InterPro" id="IPR001647">
    <property type="entry name" value="HTH_TetR"/>
</dbReference>
<evidence type="ECO:0000256" key="4">
    <source>
        <dbReference type="PROSITE-ProRule" id="PRU00335"/>
    </source>
</evidence>
<accession>A0A917EXF8</accession>
<dbReference type="GO" id="GO:0003700">
    <property type="term" value="F:DNA-binding transcription factor activity"/>
    <property type="evidence" value="ECO:0007669"/>
    <property type="project" value="TreeGrafter"/>
</dbReference>
<dbReference type="Gene3D" id="1.10.357.10">
    <property type="entry name" value="Tetracycline Repressor, domain 2"/>
    <property type="match status" value="1"/>
</dbReference>